<dbReference type="EMBL" id="CM035409">
    <property type="protein sequence ID" value="KAH7440320.1"/>
    <property type="molecule type" value="Genomic_DNA"/>
</dbReference>
<feature type="domain" description="Lipoxygenase" evidence="7">
    <location>
        <begin position="1"/>
        <end position="167"/>
    </location>
</feature>
<dbReference type="InterPro" id="IPR036226">
    <property type="entry name" value="LipOase_C_sf"/>
</dbReference>
<reference evidence="8" key="1">
    <citation type="submission" date="2021-08" db="EMBL/GenBank/DDBJ databases">
        <title>WGS assembly of Ceratopteris richardii.</title>
        <authorList>
            <person name="Marchant D.B."/>
            <person name="Chen G."/>
            <person name="Jenkins J."/>
            <person name="Shu S."/>
            <person name="Leebens-Mack J."/>
            <person name="Grimwood J."/>
            <person name="Schmutz J."/>
            <person name="Soltis P."/>
            <person name="Soltis D."/>
            <person name="Chen Z.-H."/>
        </authorList>
    </citation>
    <scope>NUCLEOTIDE SEQUENCE</scope>
    <source>
        <strain evidence="8">Whitten #5841</strain>
        <tissue evidence="8">Leaf</tissue>
    </source>
</reference>
<dbReference type="Pfam" id="PF00305">
    <property type="entry name" value="Lipoxygenase"/>
    <property type="match status" value="1"/>
</dbReference>
<evidence type="ECO:0000256" key="2">
    <source>
        <dbReference type="ARBA" id="ARBA00022723"/>
    </source>
</evidence>
<dbReference type="Gene3D" id="3.10.450.60">
    <property type="match status" value="1"/>
</dbReference>
<dbReference type="InterPro" id="IPR020834">
    <property type="entry name" value="LipOase_CS"/>
</dbReference>
<evidence type="ECO:0000256" key="5">
    <source>
        <dbReference type="ARBA" id="ARBA00023004"/>
    </source>
</evidence>
<dbReference type="PROSITE" id="PS51393">
    <property type="entry name" value="LIPOXYGENASE_3"/>
    <property type="match status" value="1"/>
</dbReference>
<name>A0A8T2UZQ2_CERRI</name>
<dbReference type="InterPro" id="IPR013819">
    <property type="entry name" value="LipOase_C"/>
</dbReference>
<dbReference type="PROSITE" id="PS00081">
    <property type="entry name" value="LIPOXYGENASE_2"/>
    <property type="match status" value="1"/>
</dbReference>
<keyword evidence="3 6" id="KW-0223">Dioxygenase</keyword>
<evidence type="ECO:0000256" key="1">
    <source>
        <dbReference type="ARBA" id="ARBA00001962"/>
    </source>
</evidence>
<keyword evidence="2 6" id="KW-0479">Metal-binding</keyword>
<dbReference type="SUPFAM" id="SSF48484">
    <property type="entry name" value="Lipoxigenase"/>
    <property type="match status" value="1"/>
</dbReference>
<keyword evidence="4 6" id="KW-0560">Oxidoreductase</keyword>
<keyword evidence="9" id="KW-1185">Reference proteome</keyword>
<accession>A0A8T2UZQ2</accession>
<dbReference type="PRINTS" id="PR00087">
    <property type="entry name" value="LIPOXYGENASE"/>
</dbReference>
<dbReference type="Proteomes" id="UP000825935">
    <property type="component" value="Chromosome 4"/>
</dbReference>
<organism evidence="8 9">
    <name type="scientific">Ceratopteris richardii</name>
    <name type="common">Triangle waterfern</name>
    <dbReference type="NCBI Taxonomy" id="49495"/>
    <lineage>
        <taxon>Eukaryota</taxon>
        <taxon>Viridiplantae</taxon>
        <taxon>Streptophyta</taxon>
        <taxon>Embryophyta</taxon>
        <taxon>Tracheophyta</taxon>
        <taxon>Polypodiopsida</taxon>
        <taxon>Polypodiidae</taxon>
        <taxon>Polypodiales</taxon>
        <taxon>Pteridineae</taxon>
        <taxon>Pteridaceae</taxon>
        <taxon>Parkerioideae</taxon>
        <taxon>Ceratopteris</taxon>
    </lineage>
</organism>
<proteinExistence type="inferred from homology"/>
<dbReference type="InterPro" id="IPR020833">
    <property type="entry name" value="LipOase_Fe_BS"/>
</dbReference>
<dbReference type="OrthoDB" id="407298at2759"/>
<dbReference type="PROSITE" id="PS00711">
    <property type="entry name" value="LIPOXYGENASE_1"/>
    <property type="match status" value="1"/>
</dbReference>
<comment type="similarity">
    <text evidence="6">Belongs to the lipoxygenase family.</text>
</comment>
<evidence type="ECO:0000256" key="4">
    <source>
        <dbReference type="ARBA" id="ARBA00023002"/>
    </source>
</evidence>
<evidence type="ECO:0000313" key="9">
    <source>
        <dbReference type="Proteomes" id="UP000825935"/>
    </source>
</evidence>
<comment type="caution">
    <text evidence="8">The sequence shown here is derived from an EMBL/GenBank/DDBJ whole genome shotgun (WGS) entry which is preliminary data.</text>
</comment>
<dbReference type="GO" id="GO:0046872">
    <property type="term" value="F:metal ion binding"/>
    <property type="evidence" value="ECO:0007669"/>
    <property type="project" value="UniProtKB-KW"/>
</dbReference>
<dbReference type="GO" id="GO:0034440">
    <property type="term" value="P:lipid oxidation"/>
    <property type="evidence" value="ECO:0007669"/>
    <property type="project" value="InterPro"/>
</dbReference>
<sequence>MYQAINQNRLYILDYHDIYFPYLEKIKVSEGKAYASRTVFFLSHEDRLKPLAIELSLPQLVDGKPAKKNRVFTPTGNAAHWNLAKIHVNINDFGVHELVCHWLRTHAVIEPFTIATRRQLSAMHPLHVLLLPHFRNTMNINALARKALISADGIIESTFSPENTQSR</sequence>
<evidence type="ECO:0000259" key="7">
    <source>
        <dbReference type="PROSITE" id="PS51393"/>
    </source>
</evidence>
<comment type="cofactor">
    <cofactor evidence="1 6">
        <name>Fe cation</name>
        <dbReference type="ChEBI" id="CHEBI:24875"/>
    </cofactor>
</comment>
<keyword evidence="5 6" id="KW-0408">Iron</keyword>
<dbReference type="OMA" id="DAESTIW"/>
<dbReference type="InterPro" id="IPR000907">
    <property type="entry name" value="LipOase"/>
</dbReference>
<evidence type="ECO:0000256" key="3">
    <source>
        <dbReference type="ARBA" id="ARBA00022964"/>
    </source>
</evidence>
<protein>
    <recommendedName>
        <fullName evidence="7">Lipoxygenase domain-containing protein</fullName>
    </recommendedName>
</protein>
<evidence type="ECO:0000313" key="8">
    <source>
        <dbReference type="EMBL" id="KAH7440320.1"/>
    </source>
</evidence>
<evidence type="ECO:0000256" key="6">
    <source>
        <dbReference type="RuleBase" id="RU003974"/>
    </source>
</evidence>
<dbReference type="Gene3D" id="1.20.245.10">
    <property type="entry name" value="Lipoxygenase-1, Domain 5"/>
    <property type="match status" value="1"/>
</dbReference>
<dbReference type="AlphaFoldDB" id="A0A8T2UZQ2"/>
<dbReference type="GO" id="GO:0016702">
    <property type="term" value="F:oxidoreductase activity, acting on single donors with incorporation of molecular oxygen, incorporation of two atoms of oxygen"/>
    <property type="evidence" value="ECO:0007669"/>
    <property type="project" value="InterPro"/>
</dbReference>
<gene>
    <name evidence="8" type="ORF">KP509_04G101600</name>
</gene>
<dbReference type="PANTHER" id="PTHR11771">
    <property type="entry name" value="LIPOXYGENASE"/>
    <property type="match status" value="1"/>
</dbReference>